<keyword evidence="3" id="KW-1185">Reference proteome</keyword>
<dbReference type="Proteomes" id="UP000886653">
    <property type="component" value="Unassembled WGS sequence"/>
</dbReference>
<feature type="transmembrane region" description="Helical" evidence="1">
    <location>
        <begin position="72"/>
        <end position="91"/>
    </location>
</feature>
<accession>A0A9P6T760</accession>
<evidence type="ECO:0000313" key="2">
    <source>
        <dbReference type="EMBL" id="KAG0141250.1"/>
    </source>
</evidence>
<proteinExistence type="predicted"/>
<dbReference type="AlphaFoldDB" id="A0A9P6T760"/>
<protein>
    <submittedName>
        <fullName evidence="2">Uncharacterized protein</fullName>
    </submittedName>
</protein>
<organism evidence="2 3">
    <name type="scientific">Cronartium quercuum f. sp. fusiforme G11</name>
    <dbReference type="NCBI Taxonomy" id="708437"/>
    <lineage>
        <taxon>Eukaryota</taxon>
        <taxon>Fungi</taxon>
        <taxon>Dikarya</taxon>
        <taxon>Basidiomycota</taxon>
        <taxon>Pucciniomycotina</taxon>
        <taxon>Pucciniomycetes</taxon>
        <taxon>Pucciniales</taxon>
        <taxon>Coleosporiaceae</taxon>
        <taxon>Cronartium</taxon>
    </lineage>
</organism>
<comment type="caution">
    <text evidence="2">The sequence shown here is derived from an EMBL/GenBank/DDBJ whole genome shotgun (WGS) entry which is preliminary data.</text>
</comment>
<evidence type="ECO:0000256" key="1">
    <source>
        <dbReference type="SAM" id="Phobius"/>
    </source>
</evidence>
<reference evidence="2" key="1">
    <citation type="submission" date="2013-11" db="EMBL/GenBank/DDBJ databases">
        <title>Genome sequence of the fusiform rust pathogen reveals effectors for host alternation and coevolution with pine.</title>
        <authorList>
            <consortium name="DOE Joint Genome Institute"/>
            <person name="Smith K."/>
            <person name="Pendleton A."/>
            <person name="Kubisiak T."/>
            <person name="Anderson C."/>
            <person name="Salamov A."/>
            <person name="Aerts A."/>
            <person name="Riley R."/>
            <person name="Clum A."/>
            <person name="Lindquist E."/>
            <person name="Ence D."/>
            <person name="Campbell M."/>
            <person name="Kronenberg Z."/>
            <person name="Feau N."/>
            <person name="Dhillon B."/>
            <person name="Hamelin R."/>
            <person name="Burleigh J."/>
            <person name="Smith J."/>
            <person name="Yandell M."/>
            <person name="Nelson C."/>
            <person name="Grigoriev I."/>
            <person name="Davis J."/>
        </authorList>
    </citation>
    <scope>NUCLEOTIDE SEQUENCE</scope>
    <source>
        <strain evidence="2">G11</strain>
    </source>
</reference>
<keyword evidence="1" id="KW-1133">Transmembrane helix</keyword>
<name>A0A9P6T760_9BASI</name>
<dbReference type="EMBL" id="MU167394">
    <property type="protein sequence ID" value="KAG0141250.1"/>
    <property type="molecule type" value="Genomic_DNA"/>
</dbReference>
<sequence length="100" mass="11523">MWVGILSLLTYWEVNRNHLNSQKLGLIMFACKNLLPNVTSHAVFKISPLFIRPSTCDQREVTRSRLRRKINLSFSLVFMIPMLTVSLLPIVGDETIAEYD</sequence>
<gene>
    <name evidence="2" type="ORF">CROQUDRAFT_664076</name>
</gene>
<evidence type="ECO:0000313" key="3">
    <source>
        <dbReference type="Proteomes" id="UP000886653"/>
    </source>
</evidence>
<keyword evidence="1" id="KW-0472">Membrane</keyword>
<keyword evidence="1" id="KW-0812">Transmembrane</keyword>